<feature type="transmembrane region" description="Helical" evidence="1">
    <location>
        <begin position="109"/>
        <end position="130"/>
    </location>
</feature>
<feature type="transmembrane region" description="Helical" evidence="1">
    <location>
        <begin position="197"/>
        <end position="222"/>
    </location>
</feature>
<organism evidence="2 3">
    <name type="scientific">Alistipes inops</name>
    <dbReference type="NCBI Taxonomy" id="1501391"/>
    <lineage>
        <taxon>Bacteria</taxon>
        <taxon>Pseudomonadati</taxon>
        <taxon>Bacteroidota</taxon>
        <taxon>Bacteroidia</taxon>
        <taxon>Bacteroidales</taxon>
        <taxon>Rikenellaceae</taxon>
        <taxon>Alistipes</taxon>
    </lineage>
</organism>
<evidence type="ECO:0000313" key="3">
    <source>
        <dbReference type="Proteomes" id="UP000030889"/>
    </source>
</evidence>
<feature type="transmembrane region" description="Helical" evidence="1">
    <location>
        <begin position="82"/>
        <end position="102"/>
    </location>
</feature>
<accession>A0ABR4YGT9</accession>
<sequence>MKTTMIQTSSVEKVEAWIYAICLLFSIPPFFFWSVSSPYFMMVCLLISLKHFRINRDTGYVVFTTLLFLIYLVLAFMGGGTFVGTVVTSLMGIVFFTDPRFLKLVFDKFVYVFSITSLLSVIQYILVVVFDIGMPYRVINALNTLKSYDYMAYAFFVMPSKTFDILPRFFGMYDEPGVVGTIAGAILMTRQFNFKKWINIPIFIAGILSFSLFFYVIFAIYVILFAKIRYKVITTVLVALAVYLWQENEILERYVFSRLEIENGEWTGDDRTKAHFDYWYKTEFVNSKDFYSVWGAVRIRCIIREGHPIRM</sequence>
<dbReference type="RefSeq" id="WP_035474456.1">
    <property type="nucleotide sequence ID" value="NZ_JRGF01000025.1"/>
</dbReference>
<name>A0ABR4YGT9_9BACT</name>
<keyword evidence="1" id="KW-0472">Membrane</keyword>
<keyword evidence="3" id="KW-1185">Reference proteome</keyword>
<gene>
    <name evidence="2" type="ORF">LG35_10025</name>
</gene>
<keyword evidence="1" id="KW-0812">Transmembrane</keyword>
<reference evidence="2 3" key="1">
    <citation type="submission" date="2014-09" db="EMBL/GenBank/DDBJ databases">
        <title>Alistipes sp. 627, sp. nov., a novel member of the family Rikenellaceae isolated from human faeces.</title>
        <authorList>
            <person name="Shkoporov A.N."/>
            <person name="Chaplin A.V."/>
            <person name="Motuzova O.V."/>
            <person name="Kafarskaia L.I."/>
            <person name="Khokhlova E.V."/>
            <person name="Efimov B.A."/>
        </authorList>
    </citation>
    <scope>NUCLEOTIDE SEQUENCE [LARGE SCALE GENOMIC DNA]</scope>
    <source>
        <strain evidence="2 3">627</strain>
    </source>
</reference>
<dbReference type="EMBL" id="JRGF01000025">
    <property type="protein sequence ID" value="KHE40211.1"/>
    <property type="molecule type" value="Genomic_DNA"/>
</dbReference>
<dbReference type="Proteomes" id="UP000030889">
    <property type="component" value="Unassembled WGS sequence"/>
</dbReference>
<protein>
    <submittedName>
        <fullName evidence="2">Uncharacterized protein</fullName>
    </submittedName>
</protein>
<evidence type="ECO:0000256" key="1">
    <source>
        <dbReference type="SAM" id="Phobius"/>
    </source>
</evidence>
<comment type="caution">
    <text evidence="2">The sequence shown here is derived from an EMBL/GenBank/DDBJ whole genome shotgun (WGS) entry which is preliminary data.</text>
</comment>
<keyword evidence="1" id="KW-1133">Transmembrane helix</keyword>
<evidence type="ECO:0000313" key="2">
    <source>
        <dbReference type="EMBL" id="KHE40211.1"/>
    </source>
</evidence>
<proteinExistence type="predicted"/>
<feature type="transmembrane region" description="Helical" evidence="1">
    <location>
        <begin position="16"/>
        <end position="47"/>
    </location>
</feature>